<dbReference type="Proteomes" id="UP000657918">
    <property type="component" value="Unassembled WGS sequence"/>
</dbReference>
<reference evidence="1 2" key="1">
    <citation type="submission" date="2020-10" db="EMBL/GenBank/DDBJ databases">
        <title>Plant Genome Project.</title>
        <authorList>
            <person name="Zhang R.-G."/>
        </authorList>
    </citation>
    <scope>NUCLEOTIDE SEQUENCE [LARGE SCALE GENOMIC DNA]</scope>
    <source>
        <strain evidence="1">FAFU-HL-1</strain>
        <tissue evidence="1">Leaf</tissue>
    </source>
</reference>
<dbReference type="OrthoDB" id="1436406at2759"/>
<protein>
    <submittedName>
        <fullName evidence="1">Uncharacterized protein</fullName>
    </submittedName>
</protein>
<evidence type="ECO:0000313" key="1">
    <source>
        <dbReference type="EMBL" id="KAF9680938.1"/>
    </source>
</evidence>
<name>A0A835K4Z7_9ROSI</name>
<organism evidence="1 2">
    <name type="scientific">Salix dunnii</name>
    <dbReference type="NCBI Taxonomy" id="1413687"/>
    <lineage>
        <taxon>Eukaryota</taxon>
        <taxon>Viridiplantae</taxon>
        <taxon>Streptophyta</taxon>
        <taxon>Embryophyta</taxon>
        <taxon>Tracheophyta</taxon>
        <taxon>Spermatophyta</taxon>
        <taxon>Magnoliopsida</taxon>
        <taxon>eudicotyledons</taxon>
        <taxon>Gunneridae</taxon>
        <taxon>Pentapetalae</taxon>
        <taxon>rosids</taxon>
        <taxon>fabids</taxon>
        <taxon>Malpighiales</taxon>
        <taxon>Salicaceae</taxon>
        <taxon>Saliceae</taxon>
        <taxon>Salix</taxon>
    </lineage>
</organism>
<dbReference type="EMBL" id="JADGMS010000006">
    <property type="protein sequence ID" value="KAF9680938.1"/>
    <property type="molecule type" value="Genomic_DNA"/>
</dbReference>
<sequence length="131" mass="14710">MEKSNCSAVAYATNPDVISNLHEYLSMEGVSSLALLKPRGRNAVLLTFDDEALRLPLYAREDEFFRLISCLSGKLITVDHVTLKKLKFAAAHILITTSSRDFIARTCRVEINGLVFPIKITEKPWLIFPSL</sequence>
<keyword evidence="2" id="KW-1185">Reference proteome</keyword>
<proteinExistence type="predicted"/>
<dbReference type="AlphaFoldDB" id="A0A835K4Z7"/>
<gene>
    <name evidence="1" type="ORF">SADUNF_Sadunf06G0173600</name>
</gene>
<comment type="caution">
    <text evidence="1">The sequence shown here is derived from an EMBL/GenBank/DDBJ whole genome shotgun (WGS) entry which is preliminary data.</text>
</comment>
<accession>A0A835K4Z7</accession>
<evidence type="ECO:0000313" key="2">
    <source>
        <dbReference type="Proteomes" id="UP000657918"/>
    </source>
</evidence>